<comment type="subcellular location">
    <subcellularLocation>
        <location evidence="13">Cell membrane</location>
        <topology evidence="13">Single-pass membrane protein</topology>
    </subcellularLocation>
</comment>
<evidence type="ECO:0000256" key="5">
    <source>
        <dbReference type="ARBA" id="ARBA00022679"/>
    </source>
</evidence>
<comment type="caution">
    <text evidence="13">Lacks conserved residue(s) required for the propagation of feature annotation.</text>
</comment>
<gene>
    <name evidence="13 15" type="primary">ubiB</name>
    <name evidence="15" type="ORF">LVJ77_03110</name>
</gene>
<evidence type="ECO:0000256" key="4">
    <source>
        <dbReference type="ARBA" id="ARBA00022519"/>
    </source>
</evidence>
<dbReference type="RefSeq" id="WP_027008673.1">
    <property type="nucleotide sequence ID" value="NZ_CP091521.1"/>
</dbReference>
<dbReference type="GO" id="GO:0005524">
    <property type="term" value="F:ATP binding"/>
    <property type="evidence" value="ECO:0007669"/>
    <property type="project" value="UniProtKB-KW"/>
</dbReference>
<evidence type="ECO:0000259" key="14">
    <source>
        <dbReference type="Pfam" id="PF03109"/>
    </source>
</evidence>
<dbReference type="Gene3D" id="1.10.510.10">
    <property type="entry name" value="Transferase(Phosphotransferase) domain 1"/>
    <property type="match status" value="1"/>
</dbReference>
<dbReference type="InterPro" id="IPR045308">
    <property type="entry name" value="UbiB_bact"/>
</dbReference>
<feature type="binding site" evidence="13">
    <location>
        <position position="148"/>
    </location>
    <ligand>
        <name>ATP</name>
        <dbReference type="ChEBI" id="CHEBI:30616"/>
    </ligand>
</feature>
<keyword evidence="6 13" id="KW-0831">Ubiquinone biosynthesis</keyword>
<dbReference type="PANTHER" id="PTHR10566:SF113">
    <property type="entry name" value="PROTEIN ACTIVITY OF BC1 COMPLEX KINASE 7, CHLOROPLASTIC"/>
    <property type="match status" value="1"/>
</dbReference>
<dbReference type="NCBIfam" id="TIGR01982">
    <property type="entry name" value="UbiB"/>
    <property type="match status" value="1"/>
</dbReference>
<keyword evidence="7 13" id="KW-0812">Transmembrane</keyword>
<comment type="similarity">
    <text evidence="2">Belongs to the protein kinase superfamily. ADCK protein kinase family.</text>
</comment>
<dbReference type="InterPro" id="IPR004147">
    <property type="entry name" value="ABC1_dom"/>
</dbReference>
<evidence type="ECO:0000256" key="10">
    <source>
        <dbReference type="ARBA" id="ARBA00022840"/>
    </source>
</evidence>
<comment type="function">
    <text evidence="13">Is probably a protein kinase regulator of UbiI activity which is involved in aerobic coenzyme Q (ubiquinone) biosynthesis.</text>
</comment>
<keyword evidence="8 13" id="KW-0547">Nucleotide-binding</keyword>
<evidence type="ECO:0000313" key="16">
    <source>
        <dbReference type="Proteomes" id="UP000831534"/>
    </source>
</evidence>
<sequence length="503" mass="57047">MKSLARAAVIGKTVYRYALMPLAGAGVRHRTMRRLLARLPQSSEYAAETAPVRLRLALESLGPIFVKLGQVLSTRPDLLPPDYARELAKLQDRVPPFDADLARRQIETSLGKPLAQLYAEFDPQPVSAASVAQVHRAVLHSGETVAVKVLRPNLTPVIEQDLALMRFAAGWLERLFADGKRLKPREVVAEFDKHLHDELDLLREAANASQLRRNFSGSEQLIVPKVYFDLCSRDVLTMEWMDGIPVSDIAALTAQGTDLSKLARYGVEIFFTQVFRHGFFHADMHPGNILVSSDGRYIALDFGIVGSLTDYDKRYLAINFLAFFNRDYHRVATAHIESGWVPPDTRAEDLEAAVRAVCEPFFNKPLAEISFGLVLMRLFETSRRFNVEIQPQLVLLQKTLLNIEGLGRQLDPQLDLWDTAKPFLVKWMDEQIGPRAFWRNLKHESADWADILPALPRKLNALVDEARQQEMRQAYLALIRSQQKQNWILCAMALILLMMLIFK</sequence>
<evidence type="ECO:0000256" key="6">
    <source>
        <dbReference type="ARBA" id="ARBA00022688"/>
    </source>
</evidence>
<dbReference type="HAMAP" id="MF_00414">
    <property type="entry name" value="UbiB"/>
    <property type="match status" value="1"/>
</dbReference>
<name>A0ABD8B8J5_9NEIS</name>
<evidence type="ECO:0000256" key="1">
    <source>
        <dbReference type="ARBA" id="ARBA00005020"/>
    </source>
</evidence>
<evidence type="ECO:0000256" key="7">
    <source>
        <dbReference type="ARBA" id="ARBA00022692"/>
    </source>
</evidence>
<proteinExistence type="inferred from homology"/>
<feature type="transmembrane region" description="Helical" evidence="13">
    <location>
        <begin position="486"/>
        <end position="502"/>
    </location>
</feature>
<keyword evidence="10 13" id="KW-0067">ATP-binding</keyword>
<dbReference type="EMBL" id="CP091521">
    <property type="protein sequence ID" value="XHH50324.1"/>
    <property type="molecule type" value="Genomic_DNA"/>
</dbReference>
<evidence type="ECO:0000256" key="12">
    <source>
        <dbReference type="ARBA" id="ARBA00023136"/>
    </source>
</evidence>
<keyword evidence="9 13" id="KW-0418">Kinase</keyword>
<evidence type="ECO:0000256" key="9">
    <source>
        <dbReference type="ARBA" id="ARBA00022777"/>
    </source>
</evidence>
<dbReference type="NCBIfam" id="NF003404">
    <property type="entry name" value="PRK04750.1"/>
    <property type="match status" value="1"/>
</dbReference>
<feature type="domain" description="ABC1 atypical kinase-like" evidence="14">
    <location>
        <begin position="89"/>
        <end position="334"/>
    </location>
</feature>
<dbReference type="InterPro" id="IPR050154">
    <property type="entry name" value="UbiB_kinase"/>
</dbReference>
<organism evidence="15 16">
    <name type="scientific">Conchiformibius kuhniae</name>
    <dbReference type="NCBI Taxonomy" id="211502"/>
    <lineage>
        <taxon>Bacteria</taxon>
        <taxon>Pseudomonadati</taxon>
        <taxon>Pseudomonadota</taxon>
        <taxon>Betaproteobacteria</taxon>
        <taxon>Neisseriales</taxon>
        <taxon>Neisseriaceae</taxon>
        <taxon>Conchiformibius</taxon>
    </lineage>
</organism>
<dbReference type="Pfam" id="PF03109">
    <property type="entry name" value="ABC1"/>
    <property type="match status" value="1"/>
</dbReference>
<keyword evidence="15" id="KW-0830">Ubiquinone</keyword>
<protein>
    <recommendedName>
        <fullName evidence="13">Probable protein kinase UbiB</fullName>
        <ecNumber evidence="13">2.7.-.-</ecNumber>
    </recommendedName>
    <alternativeName>
        <fullName evidence="13">Ubiquinone biosynthesis protein UbiB</fullName>
    </alternativeName>
</protein>
<comment type="similarity">
    <text evidence="13">Belongs to the ABC1 family. UbiB subfamily.</text>
</comment>
<feature type="binding site" evidence="13">
    <location>
        <begin position="126"/>
        <end position="134"/>
    </location>
    <ligand>
        <name>ATP</name>
        <dbReference type="ChEBI" id="CHEBI:30616"/>
    </ligand>
</feature>
<dbReference type="AlphaFoldDB" id="A0ABD8B8J5"/>
<dbReference type="PANTHER" id="PTHR10566">
    <property type="entry name" value="CHAPERONE-ACTIVITY OF BC1 COMPLEX CABC1 -RELATED"/>
    <property type="match status" value="1"/>
</dbReference>
<dbReference type="InterPro" id="IPR011009">
    <property type="entry name" value="Kinase-like_dom_sf"/>
</dbReference>
<keyword evidence="16" id="KW-1185">Reference proteome</keyword>
<keyword evidence="12 13" id="KW-0472">Membrane</keyword>
<evidence type="ECO:0000256" key="2">
    <source>
        <dbReference type="ARBA" id="ARBA00009670"/>
    </source>
</evidence>
<dbReference type="GO" id="GO:0005886">
    <property type="term" value="C:plasma membrane"/>
    <property type="evidence" value="ECO:0007669"/>
    <property type="project" value="UniProtKB-SubCell"/>
</dbReference>
<evidence type="ECO:0000256" key="8">
    <source>
        <dbReference type="ARBA" id="ARBA00022741"/>
    </source>
</evidence>
<evidence type="ECO:0000313" key="15">
    <source>
        <dbReference type="EMBL" id="XHH50324.1"/>
    </source>
</evidence>
<evidence type="ECO:0000256" key="11">
    <source>
        <dbReference type="ARBA" id="ARBA00022989"/>
    </source>
</evidence>
<dbReference type="EC" id="2.7.-.-" evidence="13"/>
<reference evidence="15 16" key="1">
    <citation type="journal article" date="2022" name="Res Sq">
        <title>Evolution of multicellular longitudinally dividing oral cavity symbionts (Neisseriaceae).</title>
        <authorList>
            <person name="Nyongesa S."/>
            <person name="Weber P."/>
            <person name="Bernet E."/>
            <person name="Pullido F."/>
            <person name="Nieckarz M."/>
            <person name="Delaby M."/>
            <person name="Nieves C."/>
            <person name="Viehboeck T."/>
            <person name="Krause N."/>
            <person name="Rivera-Millot A."/>
            <person name="Nakamura A."/>
            <person name="Vischer N."/>
            <person name="VanNieuwenhze M."/>
            <person name="Brun Y."/>
            <person name="Cava F."/>
            <person name="Bulgheresi S."/>
            <person name="Veyrier F."/>
        </authorList>
    </citation>
    <scope>NUCLEOTIDE SEQUENCE [LARGE SCALE GENOMIC DNA]</scope>
    <source>
        <strain evidence="15 16">17694</strain>
    </source>
</reference>
<comment type="pathway">
    <text evidence="1 13">Cofactor biosynthesis; ubiquinone biosynthesis [regulation].</text>
</comment>
<dbReference type="SUPFAM" id="SSF56112">
    <property type="entry name" value="Protein kinase-like (PK-like)"/>
    <property type="match status" value="1"/>
</dbReference>
<accession>A0ABD8B8J5</accession>
<dbReference type="GO" id="GO:0004672">
    <property type="term" value="F:protein kinase activity"/>
    <property type="evidence" value="ECO:0007669"/>
    <property type="project" value="UniProtKB-UniRule"/>
</dbReference>
<keyword evidence="3 13" id="KW-1003">Cell membrane</keyword>
<feature type="active site" description="Proton acceptor" evidence="13">
    <location>
        <position position="283"/>
    </location>
</feature>
<dbReference type="Proteomes" id="UP000831534">
    <property type="component" value="Chromosome"/>
</dbReference>
<keyword evidence="11 13" id="KW-1133">Transmembrane helix</keyword>
<evidence type="ECO:0000256" key="3">
    <source>
        <dbReference type="ARBA" id="ARBA00022475"/>
    </source>
</evidence>
<evidence type="ECO:0000256" key="13">
    <source>
        <dbReference type="HAMAP-Rule" id="MF_00414"/>
    </source>
</evidence>
<keyword evidence="5 13" id="KW-0808">Transferase</keyword>
<dbReference type="CDD" id="cd13972">
    <property type="entry name" value="UbiB"/>
    <property type="match status" value="1"/>
</dbReference>
<dbReference type="GO" id="GO:0006744">
    <property type="term" value="P:ubiquinone biosynthetic process"/>
    <property type="evidence" value="ECO:0007669"/>
    <property type="project" value="UniProtKB-KW"/>
</dbReference>
<dbReference type="InterPro" id="IPR010232">
    <property type="entry name" value="UbiB"/>
</dbReference>
<dbReference type="KEGG" id="ckh:LVJ77_03110"/>
<keyword evidence="4" id="KW-0997">Cell inner membrane</keyword>
<dbReference type="GO" id="GO:0010795">
    <property type="term" value="P:regulation of ubiquinone biosynthetic process"/>
    <property type="evidence" value="ECO:0007669"/>
    <property type="project" value="UniProtKB-UniRule"/>
</dbReference>